<evidence type="ECO:0000256" key="1">
    <source>
        <dbReference type="SAM" id="Phobius"/>
    </source>
</evidence>
<gene>
    <name evidence="2" type="ORF">CHX27_06825</name>
</gene>
<name>A0A255ZUG9_9FLAO</name>
<proteinExistence type="predicted"/>
<feature type="transmembrane region" description="Helical" evidence="1">
    <location>
        <begin position="20"/>
        <end position="40"/>
    </location>
</feature>
<sequence>MNALKNSNGKPQKSLQQRFLFVIGILFFIAYLVLGLMIIFLKSIPFNISDNYRILLGSVLIIYAFFRFIRLFQQYK</sequence>
<dbReference type="EMBL" id="NOXX01000187">
    <property type="protein sequence ID" value="OYQ45076.1"/>
    <property type="molecule type" value="Genomic_DNA"/>
</dbReference>
<organism evidence="2 3">
    <name type="scientific">Flavobacterium aurantiibacter</name>
    <dbReference type="NCBI Taxonomy" id="2023067"/>
    <lineage>
        <taxon>Bacteria</taxon>
        <taxon>Pseudomonadati</taxon>
        <taxon>Bacteroidota</taxon>
        <taxon>Flavobacteriia</taxon>
        <taxon>Flavobacteriales</taxon>
        <taxon>Flavobacteriaceae</taxon>
        <taxon>Flavobacterium</taxon>
    </lineage>
</organism>
<protein>
    <submittedName>
        <fullName evidence="2">Uncharacterized protein</fullName>
    </submittedName>
</protein>
<accession>A0A255ZUG9</accession>
<evidence type="ECO:0000313" key="3">
    <source>
        <dbReference type="Proteomes" id="UP000216035"/>
    </source>
</evidence>
<evidence type="ECO:0000313" key="2">
    <source>
        <dbReference type="EMBL" id="OYQ45076.1"/>
    </source>
</evidence>
<dbReference type="OrthoDB" id="1376970at2"/>
<dbReference type="AlphaFoldDB" id="A0A255ZUG9"/>
<reference evidence="2 3" key="1">
    <citation type="submission" date="2017-07" db="EMBL/GenBank/DDBJ databases">
        <title>Flavobacterium cyanobacteriorum sp. nov., isolated from cyanobacterial aggregates in a eutrophic lake.</title>
        <authorList>
            <person name="Cai H."/>
        </authorList>
    </citation>
    <scope>NUCLEOTIDE SEQUENCE [LARGE SCALE GENOMIC DNA]</scope>
    <source>
        <strain evidence="2 3">TH167</strain>
    </source>
</reference>
<keyword evidence="1" id="KW-1133">Transmembrane helix</keyword>
<keyword evidence="3" id="KW-1185">Reference proteome</keyword>
<comment type="caution">
    <text evidence="2">The sequence shown here is derived from an EMBL/GenBank/DDBJ whole genome shotgun (WGS) entry which is preliminary data.</text>
</comment>
<keyword evidence="1" id="KW-0472">Membrane</keyword>
<feature type="transmembrane region" description="Helical" evidence="1">
    <location>
        <begin position="52"/>
        <end position="69"/>
    </location>
</feature>
<keyword evidence="1" id="KW-0812">Transmembrane</keyword>
<dbReference type="Proteomes" id="UP000216035">
    <property type="component" value="Unassembled WGS sequence"/>
</dbReference>